<evidence type="ECO:0000256" key="1">
    <source>
        <dbReference type="ARBA" id="ARBA00008520"/>
    </source>
</evidence>
<feature type="chain" id="PRO_5047094697" evidence="4">
    <location>
        <begin position="23"/>
        <end position="441"/>
    </location>
</feature>
<keyword evidence="2" id="KW-0813">Transport</keyword>
<feature type="signal peptide" evidence="4">
    <location>
        <begin position="1"/>
        <end position="22"/>
    </location>
</feature>
<dbReference type="PROSITE" id="PS51257">
    <property type="entry name" value="PROKAR_LIPOPROTEIN"/>
    <property type="match status" value="1"/>
</dbReference>
<dbReference type="PANTHER" id="PTHR30061:SF50">
    <property type="entry name" value="MALTOSE_MALTODEXTRIN-BINDING PERIPLASMIC PROTEIN"/>
    <property type="match status" value="1"/>
</dbReference>
<dbReference type="InterPro" id="IPR006059">
    <property type="entry name" value="SBP"/>
</dbReference>
<dbReference type="EMBL" id="JAHLZN010000023">
    <property type="protein sequence ID" value="MBU6114394.1"/>
    <property type="molecule type" value="Genomic_DNA"/>
</dbReference>
<dbReference type="CDD" id="cd13585">
    <property type="entry name" value="PBP2_TMBP_like"/>
    <property type="match status" value="1"/>
</dbReference>
<dbReference type="Pfam" id="PF01547">
    <property type="entry name" value="SBP_bac_1"/>
    <property type="match status" value="1"/>
</dbReference>
<dbReference type="Proteomes" id="UP000770161">
    <property type="component" value="Unassembled WGS sequence"/>
</dbReference>
<organism evidence="5 6">
    <name type="scientific">Mammaliicoccus lentus</name>
    <name type="common">Staphylococcus lentus</name>
    <dbReference type="NCBI Taxonomy" id="42858"/>
    <lineage>
        <taxon>Bacteria</taxon>
        <taxon>Bacillati</taxon>
        <taxon>Bacillota</taxon>
        <taxon>Bacilli</taxon>
        <taxon>Bacillales</taxon>
        <taxon>Staphylococcaceae</taxon>
        <taxon>Mammaliicoccus</taxon>
    </lineage>
</organism>
<name>A0ABS6GY66_MAMLE</name>
<evidence type="ECO:0000256" key="3">
    <source>
        <dbReference type="ARBA" id="ARBA00022729"/>
    </source>
</evidence>
<dbReference type="PANTHER" id="PTHR30061">
    <property type="entry name" value="MALTOSE-BINDING PERIPLASMIC PROTEIN"/>
    <property type="match status" value="1"/>
</dbReference>
<keyword evidence="6" id="KW-1185">Reference proteome</keyword>
<comment type="caution">
    <text evidence="5">The sequence shown here is derived from an EMBL/GenBank/DDBJ whole genome shotgun (WGS) entry which is preliminary data.</text>
</comment>
<evidence type="ECO:0000313" key="5">
    <source>
        <dbReference type="EMBL" id="MBU6114394.1"/>
    </source>
</evidence>
<protein>
    <submittedName>
        <fullName evidence="5">Sugar ABC transporter substrate-binding protein</fullName>
    </submittedName>
</protein>
<comment type="similarity">
    <text evidence="1">Belongs to the bacterial solute-binding protein 1 family.</text>
</comment>
<evidence type="ECO:0000256" key="4">
    <source>
        <dbReference type="SAM" id="SignalP"/>
    </source>
</evidence>
<dbReference type="RefSeq" id="WP_216683820.1">
    <property type="nucleotide sequence ID" value="NZ_JAHLZN010000023.1"/>
</dbReference>
<reference evidence="5 6" key="1">
    <citation type="submission" date="2021-06" db="EMBL/GenBank/DDBJ databases">
        <title>Staphylococcus lentus K169 genome sequencing.</title>
        <authorList>
            <person name="Sundareshan S."/>
            <person name="Akhila D.S."/>
            <person name="Prachi D."/>
            <person name="Sivakumar R."/>
            <person name="Rajendhran J."/>
            <person name="Isloor S."/>
            <person name="Hegde N.R."/>
        </authorList>
    </citation>
    <scope>NUCLEOTIDE SEQUENCE [LARGE SCALE GENOMIC DNA]</scope>
    <source>
        <strain evidence="5 6">K169</strain>
    </source>
</reference>
<proteinExistence type="inferred from homology"/>
<accession>A0ABS6GY66</accession>
<keyword evidence="3 4" id="KW-0732">Signal</keyword>
<evidence type="ECO:0000256" key="2">
    <source>
        <dbReference type="ARBA" id="ARBA00022448"/>
    </source>
</evidence>
<gene>
    <name evidence="5" type="ORF">KQ656_10500</name>
</gene>
<sequence length="441" mass="49993">MKSKIIYLLLASILILTSCGQKDDSETSNKTSNELEGEITFWHSFTQGPRKEYIEKKAKAFMKKHPKVNIKIETFAWPEFHTKWTTGVQAGQVPDISTAMPNDVSLMIDADVLSDVDSVVSDIGEDKFYRGPLKEGEKDGKHYSLPLYSHAQVMWYRKDLLNEVNEEVPETWGDFKRVTDKVSKKGTFGVSVPMGTGDMMASRFLNFYVRSHHEKLVKNGKADLTNEVAIDGINYWIDRYHKNSPKGSLNFKVLDQANLFYQGKTAFDFNSGFQISGVETNSRDLLNKISAAPIPKEKASDKDKGIETTNVPIVLWKQSKHKDISRAFLKELYSEDDYVDFLLSTPGGMLPVLKGISDKPKYQENPTIKRFKPEIDMIEKQISQGTAIGMEDGPNIEASILTTQNIIEEMFQEIVTTDISTEDAAKKAEEKLNRQFEIMNR</sequence>
<evidence type="ECO:0000313" key="6">
    <source>
        <dbReference type="Proteomes" id="UP000770161"/>
    </source>
</evidence>